<dbReference type="Gene3D" id="3.50.30.10">
    <property type="entry name" value="Phosphohistidine domain"/>
    <property type="match status" value="1"/>
</dbReference>
<dbReference type="Pfam" id="PF01989">
    <property type="entry name" value="AcnX_swivel_put"/>
    <property type="match status" value="1"/>
</dbReference>
<evidence type="ECO:0000256" key="2">
    <source>
        <dbReference type="ARBA" id="ARBA00023239"/>
    </source>
</evidence>
<dbReference type="Pfam" id="PF04412">
    <property type="entry name" value="AcnX"/>
    <property type="match status" value="1"/>
</dbReference>
<evidence type="ECO:0000259" key="4">
    <source>
        <dbReference type="Pfam" id="PF04412"/>
    </source>
</evidence>
<evidence type="ECO:0000313" key="6">
    <source>
        <dbReference type="Proteomes" id="UP000184073"/>
    </source>
</evidence>
<dbReference type="CDD" id="cd01356">
    <property type="entry name" value="AcnX_swivel"/>
    <property type="match status" value="1"/>
</dbReference>
<dbReference type="Proteomes" id="UP000184073">
    <property type="component" value="Unassembled WGS sequence"/>
</dbReference>
<name>A0A1L9PUN9_ASPVE</name>
<gene>
    <name evidence="5" type="ORF">ASPVEDRAFT_837020</name>
</gene>
<dbReference type="GeneID" id="63732945"/>
<dbReference type="PANTHER" id="PTHR36577:SF3">
    <property type="entry name" value="DUF521 DOMAIN PROTEIN (AFU_ORTHOLOGUE AFUA_6G00490)"/>
    <property type="match status" value="1"/>
</dbReference>
<keyword evidence="1" id="KW-0408">Iron</keyword>
<organism evidence="5 6">
    <name type="scientific">Aspergillus versicolor CBS 583.65</name>
    <dbReference type="NCBI Taxonomy" id="1036611"/>
    <lineage>
        <taxon>Eukaryota</taxon>
        <taxon>Fungi</taxon>
        <taxon>Dikarya</taxon>
        <taxon>Ascomycota</taxon>
        <taxon>Pezizomycotina</taxon>
        <taxon>Eurotiomycetes</taxon>
        <taxon>Eurotiomycetidae</taxon>
        <taxon>Eurotiales</taxon>
        <taxon>Aspergillaceae</taxon>
        <taxon>Aspergillus</taxon>
        <taxon>Aspergillus subgen. Nidulantes</taxon>
    </lineage>
</organism>
<dbReference type="GO" id="GO:0016829">
    <property type="term" value="F:lyase activity"/>
    <property type="evidence" value="ECO:0007669"/>
    <property type="project" value="UniProtKB-KW"/>
</dbReference>
<dbReference type="RefSeq" id="XP_040670993.1">
    <property type="nucleotide sequence ID" value="XM_040817434.1"/>
</dbReference>
<feature type="domain" description="Phosphomevalonate dehydratase large subunit-like" evidence="4">
    <location>
        <begin position="155"/>
        <end position="555"/>
    </location>
</feature>
<evidence type="ECO:0000256" key="1">
    <source>
        <dbReference type="ARBA" id="ARBA00023004"/>
    </source>
</evidence>
<proteinExistence type="predicted"/>
<dbReference type="InterPro" id="IPR002840">
    <property type="entry name" value="PMDh-S-like_dom"/>
</dbReference>
<dbReference type="InterPro" id="IPR007506">
    <property type="entry name" value="PMDh-L-like_dom"/>
</dbReference>
<evidence type="ECO:0008006" key="7">
    <source>
        <dbReference type="Google" id="ProtNLM"/>
    </source>
</evidence>
<dbReference type="VEuPathDB" id="FungiDB:ASPVEDRAFT_837020"/>
<dbReference type="EMBL" id="KV878132">
    <property type="protein sequence ID" value="OJJ05231.1"/>
    <property type="molecule type" value="Genomic_DNA"/>
</dbReference>
<dbReference type="InterPro" id="IPR012047">
    <property type="entry name" value="AcnX"/>
</dbReference>
<feature type="domain" description="Phosphomevalonate dehydratase small subunit-like" evidence="3">
    <location>
        <begin position="24"/>
        <end position="108"/>
    </location>
</feature>
<dbReference type="SUPFAM" id="SSF52016">
    <property type="entry name" value="LeuD/IlvD-like"/>
    <property type="match status" value="1"/>
</dbReference>
<evidence type="ECO:0000313" key="5">
    <source>
        <dbReference type="EMBL" id="OJJ05231.1"/>
    </source>
</evidence>
<dbReference type="STRING" id="1036611.A0A1L9PUN9"/>
<dbReference type="AlphaFoldDB" id="A0A1L9PUN9"/>
<keyword evidence="2" id="KW-0456">Lyase</keyword>
<protein>
    <recommendedName>
        <fullName evidence="7">Aconitase X catalytic domain-containing protein</fullName>
    </recommendedName>
</protein>
<sequence length="576" mass="61746">MKQQGYTLVPGIGTGYVLWTDTPISFYGGVDSKTGEVIDRHHPLCGQNIKDKILVIPGGRGSCAGSGGILELLHAGCAPAALVFGQPEVLVTLGVLVSRAMFNKSIPVLVLGTSLFSDLQYHSHASISENNVTFGDAALCLSLEPYAHFPPTSITLSPNDKDILDGKKGEAKKQAMEIIMLYSQAQGADGLIDVSQAHIDACVYVGPTSLLIPQRLLALGAEVAVPTTMNSLNVDRRRWKELGCEPILSNAASEVGDIYMKIGAKESFTCAPYLLGTAPGPGDQIGWAESNAVVYANSVLGARTQKYPDYLDVMIAITGRAPNANCHTDSGRVPTLRIDFPELDEFDDSLYPLLGYFVGQRVGAEIPLIIGLNNITPLPGIPELKAFSAAFATTSAAPMFHMKGVTPEAHKHEHLLSELKPVPITFSDLRACWEKLNTHVDSSVALTSLGNPHFALDEFAALAKLTRGRKRSPVTQMIITTSREVYERAAEAGYIASLEAFGATFITDTCWCLIEEPVIPLGSKNLMTNSAKYAHYGPGTTKRGIHFGSLAACVDATECGYNKQGTPTWLRGDSPP</sequence>
<keyword evidence="6" id="KW-1185">Reference proteome</keyword>
<dbReference type="PIRSF" id="PIRSF036630">
    <property type="entry name" value="UCP036630"/>
    <property type="match status" value="1"/>
</dbReference>
<evidence type="ECO:0000259" key="3">
    <source>
        <dbReference type="Pfam" id="PF01989"/>
    </source>
</evidence>
<dbReference type="CDD" id="cd01355">
    <property type="entry name" value="AcnX"/>
    <property type="match status" value="1"/>
</dbReference>
<reference evidence="6" key="1">
    <citation type="journal article" date="2017" name="Genome Biol.">
        <title>Comparative genomics reveals high biological diversity and specific adaptations in the industrially and medically important fungal genus Aspergillus.</title>
        <authorList>
            <person name="de Vries R.P."/>
            <person name="Riley R."/>
            <person name="Wiebenga A."/>
            <person name="Aguilar-Osorio G."/>
            <person name="Amillis S."/>
            <person name="Uchima C.A."/>
            <person name="Anderluh G."/>
            <person name="Asadollahi M."/>
            <person name="Askin M."/>
            <person name="Barry K."/>
            <person name="Battaglia E."/>
            <person name="Bayram O."/>
            <person name="Benocci T."/>
            <person name="Braus-Stromeyer S.A."/>
            <person name="Caldana C."/>
            <person name="Canovas D."/>
            <person name="Cerqueira G.C."/>
            <person name="Chen F."/>
            <person name="Chen W."/>
            <person name="Choi C."/>
            <person name="Clum A."/>
            <person name="Dos Santos R.A."/>
            <person name="Damasio A.R."/>
            <person name="Diallinas G."/>
            <person name="Emri T."/>
            <person name="Fekete E."/>
            <person name="Flipphi M."/>
            <person name="Freyberg S."/>
            <person name="Gallo A."/>
            <person name="Gournas C."/>
            <person name="Habgood R."/>
            <person name="Hainaut M."/>
            <person name="Harispe M.L."/>
            <person name="Henrissat B."/>
            <person name="Hilden K.S."/>
            <person name="Hope R."/>
            <person name="Hossain A."/>
            <person name="Karabika E."/>
            <person name="Karaffa L."/>
            <person name="Karanyi Z."/>
            <person name="Krasevec N."/>
            <person name="Kuo A."/>
            <person name="Kusch H."/>
            <person name="LaButti K."/>
            <person name="Lagendijk E.L."/>
            <person name="Lapidus A."/>
            <person name="Levasseur A."/>
            <person name="Lindquist E."/>
            <person name="Lipzen A."/>
            <person name="Logrieco A.F."/>
            <person name="MacCabe A."/>
            <person name="Maekelae M.R."/>
            <person name="Malavazi I."/>
            <person name="Melin P."/>
            <person name="Meyer V."/>
            <person name="Mielnichuk N."/>
            <person name="Miskei M."/>
            <person name="Molnar A.P."/>
            <person name="Mule G."/>
            <person name="Ngan C.Y."/>
            <person name="Orejas M."/>
            <person name="Orosz E."/>
            <person name="Ouedraogo J.P."/>
            <person name="Overkamp K.M."/>
            <person name="Park H.-S."/>
            <person name="Perrone G."/>
            <person name="Piumi F."/>
            <person name="Punt P.J."/>
            <person name="Ram A.F."/>
            <person name="Ramon A."/>
            <person name="Rauscher S."/>
            <person name="Record E."/>
            <person name="Riano-Pachon D.M."/>
            <person name="Robert V."/>
            <person name="Roehrig J."/>
            <person name="Ruller R."/>
            <person name="Salamov A."/>
            <person name="Salih N.S."/>
            <person name="Samson R.A."/>
            <person name="Sandor E."/>
            <person name="Sanguinetti M."/>
            <person name="Schuetze T."/>
            <person name="Sepcic K."/>
            <person name="Shelest E."/>
            <person name="Sherlock G."/>
            <person name="Sophianopoulou V."/>
            <person name="Squina F.M."/>
            <person name="Sun H."/>
            <person name="Susca A."/>
            <person name="Todd R.B."/>
            <person name="Tsang A."/>
            <person name="Unkles S.E."/>
            <person name="van de Wiele N."/>
            <person name="van Rossen-Uffink D."/>
            <person name="Oliveira J.V."/>
            <person name="Vesth T.C."/>
            <person name="Visser J."/>
            <person name="Yu J.-H."/>
            <person name="Zhou M."/>
            <person name="Andersen M.R."/>
            <person name="Archer D.B."/>
            <person name="Baker S.E."/>
            <person name="Benoit I."/>
            <person name="Brakhage A.A."/>
            <person name="Braus G.H."/>
            <person name="Fischer R."/>
            <person name="Frisvad J.C."/>
            <person name="Goldman G.H."/>
            <person name="Houbraken J."/>
            <person name="Oakley B."/>
            <person name="Pocsi I."/>
            <person name="Scazzocchio C."/>
            <person name="Seiboth B."/>
            <person name="vanKuyk P.A."/>
            <person name="Wortman J."/>
            <person name="Dyer P.S."/>
            <person name="Grigoriev I.V."/>
        </authorList>
    </citation>
    <scope>NUCLEOTIDE SEQUENCE [LARGE SCALE GENOMIC DNA]</scope>
    <source>
        <strain evidence="6">CBS 583.65</strain>
    </source>
</reference>
<accession>A0A1L9PUN9</accession>
<dbReference type="OrthoDB" id="2594507at2759"/>
<dbReference type="PANTHER" id="PTHR36577">
    <property type="entry name" value="DUF521 DOMAIN PROTEIN (AFU_ORTHOLOGUE AFUA_6G00490)"/>
    <property type="match status" value="1"/>
</dbReference>